<dbReference type="InterPro" id="IPR029058">
    <property type="entry name" value="AB_hydrolase_fold"/>
</dbReference>
<dbReference type="Pfam" id="PF07859">
    <property type="entry name" value="Abhydrolase_3"/>
    <property type="match status" value="1"/>
</dbReference>
<evidence type="ECO:0000259" key="2">
    <source>
        <dbReference type="Pfam" id="PF07859"/>
    </source>
</evidence>
<dbReference type="GO" id="GO:0016787">
    <property type="term" value="F:hydrolase activity"/>
    <property type="evidence" value="ECO:0007669"/>
    <property type="project" value="UniProtKB-KW"/>
</dbReference>
<feature type="domain" description="Alpha/beta hydrolase fold-3" evidence="2">
    <location>
        <begin position="103"/>
        <end position="309"/>
    </location>
</feature>
<dbReference type="RefSeq" id="WP_245118319.1">
    <property type="nucleotide sequence ID" value="NZ_CP095061.1"/>
</dbReference>
<keyword evidence="4" id="KW-1185">Reference proteome</keyword>
<proteinExistence type="predicted"/>
<accession>A0ABY4G115</accession>
<organism evidence="3 4">
    <name type="scientific">Hymenobacter volaticus</name>
    <dbReference type="NCBI Taxonomy" id="2932254"/>
    <lineage>
        <taxon>Bacteria</taxon>
        <taxon>Pseudomonadati</taxon>
        <taxon>Bacteroidota</taxon>
        <taxon>Cytophagia</taxon>
        <taxon>Cytophagales</taxon>
        <taxon>Hymenobacteraceae</taxon>
        <taxon>Hymenobacter</taxon>
    </lineage>
</organism>
<name>A0ABY4G115_9BACT</name>
<keyword evidence="1 3" id="KW-0378">Hydrolase</keyword>
<evidence type="ECO:0000313" key="4">
    <source>
        <dbReference type="Proteomes" id="UP000830401"/>
    </source>
</evidence>
<dbReference type="InterPro" id="IPR013094">
    <property type="entry name" value="AB_hydrolase_3"/>
</dbReference>
<gene>
    <name evidence="3" type="ORF">MUN86_12840</name>
</gene>
<reference evidence="3" key="1">
    <citation type="submission" date="2022-04" db="EMBL/GenBank/DDBJ databases">
        <title>Hymenobacter sp. isolated from the air.</title>
        <authorList>
            <person name="Won M."/>
            <person name="Lee C.-M."/>
            <person name="Woen H.-Y."/>
            <person name="Kwon S.-W."/>
        </authorList>
    </citation>
    <scope>NUCLEOTIDE SEQUENCE</scope>
    <source>
        <strain evidence="3">5420S-77</strain>
    </source>
</reference>
<protein>
    <submittedName>
        <fullName evidence="3">Alpha/beta hydrolase</fullName>
    </submittedName>
</protein>
<sequence length="361" mass="39763">MQQKKAAFLLAPVLAAGFLTWVWRSKPYTIQADNCATITSAGRIRLALLRQLIKRGGPSRRKLGVPKETMRTIEQREVATAYGAAPVTFYWPETTTEPLPVYVNFHGGGFVLGFPGQDDLLCRYLAHHAQCVVVNVDYTLAPEHPFPAAVYQCYEVVKWVHEQASALGYDASRLAIGGHSAGGNFAAAVALLVKERQEFALALQILDYPSLNLAERTDHKHVLRRKKQVLPVELASFFKHMYVPRPADCLNPLASPLLAEDLTGLAPALIITAEYDLLRDDGNEYAQKLREQGVAVTHEEFKGVDHAFTHFGPKEPAQRAWNLMLTCLKQALHGSAQPNAFAESTADLATAPALNAVLPNF</sequence>
<dbReference type="InterPro" id="IPR050300">
    <property type="entry name" value="GDXG_lipolytic_enzyme"/>
</dbReference>
<dbReference type="Gene3D" id="3.40.50.1820">
    <property type="entry name" value="alpha/beta hydrolase"/>
    <property type="match status" value="1"/>
</dbReference>
<dbReference type="EMBL" id="CP095061">
    <property type="protein sequence ID" value="UOQ64475.1"/>
    <property type="molecule type" value="Genomic_DNA"/>
</dbReference>
<dbReference type="SUPFAM" id="SSF53474">
    <property type="entry name" value="alpha/beta-Hydrolases"/>
    <property type="match status" value="1"/>
</dbReference>
<dbReference type="PANTHER" id="PTHR48081">
    <property type="entry name" value="AB HYDROLASE SUPERFAMILY PROTEIN C4A8.06C"/>
    <property type="match status" value="1"/>
</dbReference>
<evidence type="ECO:0000313" key="3">
    <source>
        <dbReference type="EMBL" id="UOQ64475.1"/>
    </source>
</evidence>
<evidence type="ECO:0000256" key="1">
    <source>
        <dbReference type="ARBA" id="ARBA00022801"/>
    </source>
</evidence>
<dbReference type="Proteomes" id="UP000830401">
    <property type="component" value="Chromosome"/>
</dbReference>
<dbReference type="PANTHER" id="PTHR48081:SF8">
    <property type="entry name" value="ALPHA_BETA HYDROLASE FOLD-3 DOMAIN-CONTAINING PROTEIN-RELATED"/>
    <property type="match status" value="1"/>
</dbReference>